<dbReference type="SUPFAM" id="SSF51735">
    <property type="entry name" value="NAD(P)-binding Rossmann-fold domains"/>
    <property type="match status" value="1"/>
</dbReference>
<dbReference type="InterPro" id="IPR051604">
    <property type="entry name" value="Ergot_Alk_Oxidoreductase"/>
</dbReference>
<name>A0ABW0X4T0_9ACTN</name>
<dbReference type="Gene3D" id="3.40.50.720">
    <property type="entry name" value="NAD(P)-binding Rossmann-like Domain"/>
    <property type="match status" value="1"/>
</dbReference>
<gene>
    <name evidence="2" type="ORF">ACFP3U_17725</name>
</gene>
<dbReference type="PANTHER" id="PTHR43162">
    <property type="match status" value="1"/>
</dbReference>
<dbReference type="PANTHER" id="PTHR43162:SF1">
    <property type="entry name" value="PRESTALK A DIFFERENTIATION PROTEIN A"/>
    <property type="match status" value="1"/>
</dbReference>
<organism evidence="2 3">
    <name type="scientific">Kitasatospora misakiensis</name>
    <dbReference type="NCBI Taxonomy" id="67330"/>
    <lineage>
        <taxon>Bacteria</taxon>
        <taxon>Bacillati</taxon>
        <taxon>Actinomycetota</taxon>
        <taxon>Actinomycetes</taxon>
        <taxon>Kitasatosporales</taxon>
        <taxon>Streptomycetaceae</taxon>
        <taxon>Kitasatospora</taxon>
    </lineage>
</organism>
<evidence type="ECO:0000313" key="3">
    <source>
        <dbReference type="Proteomes" id="UP001595975"/>
    </source>
</evidence>
<evidence type="ECO:0000313" key="2">
    <source>
        <dbReference type="EMBL" id="MFC5664817.1"/>
    </source>
</evidence>
<dbReference type="EMBL" id="JBHSOF010000021">
    <property type="protein sequence ID" value="MFC5664817.1"/>
    <property type="molecule type" value="Genomic_DNA"/>
</dbReference>
<keyword evidence="3" id="KW-1185">Reference proteome</keyword>
<dbReference type="InterPro" id="IPR036291">
    <property type="entry name" value="NAD(P)-bd_dom_sf"/>
</dbReference>
<feature type="region of interest" description="Disordered" evidence="1">
    <location>
        <begin position="1"/>
        <end position="35"/>
    </location>
</feature>
<proteinExistence type="predicted"/>
<dbReference type="Gene3D" id="3.90.25.10">
    <property type="entry name" value="UDP-galactose 4-epimerase, domain 1"/>
    <property type="match status" value="1"/>
</dbReference>
<sequence>MNENTNSTQQPRTSTAATGTTAGTAGAPRTVLVTGGTGKTGWRVAERLTALGHTARIGSRTAPVPFDWEDDTTWDAALDGVTAAYLAYYPDLAFPGAVETVDAFARHAAKAGVRQLVLLSGRGEEAAQAAEQAVAAAGTGWTVVRCAWFSQNFSEAFFLEPVLSGELALPVGAAVEPFVDADDIADVAVAALTEDGHDGEVYELTGPRLLSFVDVAAELSAATGREIRFTAVSVEEYRAVLATVGLPGEFADLFTMILDGRNAHLADGVRRALGRPARDFADYARATAASGVWNV</sequence>
<reference evidence="3" key="1">
    <citation type="journal article" date="2019" name="Int. J. Syst. Evol. Microbiol.">
        <title>The Global Catalogue of Microorganisms (GCM) 10K type strain sequencing project: providing services to taxonomists for standard genome sequencing and annotation.</title>
        <authorList>
            <consortium name="The Broad Institute Genomics Platform"/>
            <consortium name="The Broad Institute Genome Sequencing Center for Infectious Disease"/>
            <person name="Wu L."/>
            <person name="Ma J."/>
        </authorList>
    </citation>
    <scope>NUCLEOTIDE SEQUENCE [LARGE SCALE GENOMIC DNA]</scope>
    <source>
        <strain evidence="3">CGMCC 4.1437</strain>
    </source>
</reference>
<dbReference type="Proteomes" id="UP001595975">
    <property type="component" value="Unassembled WGS sequence"/>
</dbReference>
<protein>
    <submittedName>
        <fullName evidence="2">NmrA family transcriptional regulator</fullName>
    </submittedName>
</protein>
<feature type="compositionally biased region" description="Low complexity" evidence="1">
    <location>
        <begin position="15"/>
        <end position="34"/>
    </location>
</feature>
<dbReference type="RefSeq" id="WP_380226507.1">
    <property type="nucleotide sequence ID" value="NZ_JBHSOF010000021.1"/>
</dbReference>
<evidence type="ECO:0000256" key="1">
    <source>
        <dbReference type="SAM" id="MobiDB-lite"/>
    </source>
</evidence>
<comment type="caution">
    <text evidence="2">The sequence shown here is derived from an EMBL/GenBank/DDBJ whole genome shotgun (WGS) entry which is preliminary data.</text>
</comment>
<accession>A0ABW0X4T0</accession>
<feature type="compositionally biased region" description="Polar residues" evidence="1">
    <location>
        <begin position="1"/>
        <end position="14"/>
    </location>
</feature>